<evidence type="ECO:0000313" key="5">
    <source>
        <dbReference type="EMBL" id="KOO36054.1"/>
    </source>
</evidence>
<keyword evidence="2 3" id="KW-0732">Signal</keyword>
<reference evidence="6" key="1">
    <citation type="journal article" date="2015" name="PLoS Genet.">
        <title>Genome Sequence and Transcriptome Analyses of Chrysochromulina tobin: Metabolic Tools for Enhanced Algal Fitness in the Prominent Order Prymnesiales (Haptophyceae).</title>
        <authorList>
            <person name="Hovde B.T."/>
            <person name="Deodato C.R."/>
            <person name="Hunsperger H.M."/>
            <person name="Ryken S.A."/>
            <person name="Yost W."/>
            <person name="Jha R.K."/>
            <person name="Patterson J."/>
            <person name="Monnat R.J. Jr."/>
            <person name="Barlow S.B."/>
            <person name="Starkenburg S.R."/>
            <person name="Cattolico R.A."/>
        </authorList>
    </citation>
    <scope>NUCLEOTIDE SEQUENCE</scope>
    <source>
        <strain evidence="6">CCMP291</strain>
    </source>
</reference>
<evidence type="ECO:0000313" key="6">
    <source>
        <dbReference type="Proteomes" id="UP000037460"/>
    </source>
</evidence>
<dbReference type="InterPro" id="IPR036366">
    <property type="entry name" value="PGBDSf"/>
</dbReference>
<evidence type="ECO:0000256" key="2">
    <source>
        <dbReference type="ARBA" id="ARBA00022729"/>
    </source>
</evidence>
<organism evidence="5 6">
    <name type="scientific">Chrysochromulina tobinii</name>
    <dbReference type="NCBI Taxonomy" id="1460289"/>
    <lineage>
        <taxon>Eukaryota</taxon>
        <taxon>Haptista</taxon>
        <taxon>Haptophyta</taxon>
        <taxon>Prymnesiophyceae</taxon>
        <taxon>Prymnesiales</taxon>
        <taxon>Chrysochromulinaceae</taxon>
        <taxon>Chrysochromulina</taxon>
    </lineage>
</organism>
<keyword evidence="6" id="KW-1185">Reference proteome</keyword>
<dbReference type="SUPFAM" id="SSF47090">
    <property type="entry name" value="PGBD-like"/>
    <property type="match status" value="2"/>
</dbReference>
<feature type="domain" description="Peptidoglycan binding-like" evidence="4">
    <location>
        <begin position="110"/>
        <end position="164"/>
    </location>
</feature>
<comment type="caution">
    <text evidence="5">The sequence shown here is derived from an EMBL/GenBank/DDBJ whole genome shotgun (WGS) entry which is preliminary data.</text>
</comment>
<accession>A0A0M0KB99</accession>
<feature type="chain" id="PRO_5013266388" evidence="3">
    <location>
        <begin position="16"/>
        <end position="399"/>
    </location>
</feature>
<dbReference type="GO" id="GO:0009253">
    <property type="term" value="P:peptidoglycan catabolic process"/>
    <property type="evidence" value="ECO:0007669"/>
    <property type="project" value="InterPro"/>
</dbReference>
<evidence type="ECO:0000259" key="4">
    <source>
        <dbReference type="Pfam" id="PF01471"/>
    </source>
</evidence>
<dbReference type="PANTHER" id="PTHR23208">
    <property type="entry name" value="LYSOZYME PROTEIN"/>
    <property type="match status" value="1"/>
</dbReference>
<evidence type="ECO:0000256" key="3">
    <source>
        <dbReference type="SAM" id="SignalP"/>
    </source>
</evidence>
<dbReference type="EMBL" id="JWZX01000650">
    <property type="protein sequence ID" value="KOO36054.1"/>
    <property type="molecule type" value="Genomic_DNA"/>
</dbReference>
<dbReference type="SUPFAM" id="SSF51445">
    <property type="entry name" value="(Trans)glycosidases"/>
    <property type="match status" value="1"/>
</dbReference>
<dbReference type="PANTHER" id="PTHR23208:SF36">
    <property type="entry name" value="LYSOZYME-RELATED"/>
    <property type="match status" value="1"/>
</dbReference>
<proteinExistence type="inferred from homology"/>
<gene>
    <name evidence="5" type="ORF">Ctob_014994</name>
</gene>
<comment type="similarity">
    <text evidence="1">Belongs to the glycosyl hydrolase 25 family.</text>
</comment>
<dbReference type="AlphaFoldDB" id="A0A0M0KB99"/>
<dbReference type="Gene3D" id="1.10.101.10">
    <property type="entry name" value="PGBD-like superfamily/PGBD"/>
    <property type="match status" value="2"/>
</dbReference>
<dbReference type="InterPro" id="IPR017853">
    <property type="entry name" value="GH"/>
</dbReference>
<dbReference type="InterPro" id="IPR002477">
    <property type="entry name" value="Peptidoglycan-bd-like"/>
</dbReference>
<dbReference type="GO" id="GO:0003796">
    <property type="term" value="F:lysozyme activity"/>
    <property type="evidence" value="ECO:0007669"/>
    <property type="project" value="InterPro"/>
</dbReference>
<dbReference type="OrthoDB" id="2251794at2759"/>
<protein>
    <submittedName>
        <fullName evidence="5">Glycoside hydrolase family 25 protein</fullName>
    </submittedName>
</protein>
<dbReference type="InterPro" id="IPR036365">
    <property type="entry name" value="PGBD-like_sf"/>
</dbReference>
<dbReference type="InterPro" id="IPR002053">
    <property type="entry name" value="Glyco_hydro_25"/>
</dbReference>
<dbReference type="PROSITE" id="PS51904">
    <property type="entry name" value="GLYCOSYL_HYDROL_F25_2"/>
    <property type="match status" value="1"/>
</dbReference>
<evidence type="ECO:0000256" key="1">
    <source>
        <dbReference type="ARBA" id="ARBA00010646"/>
    </source>
</evidence>
<feature type="signal peptide" evidence="3">
    <location>
        <begin position="1"/>
        <end position="15"/>
    </location>
</feature>
<sequence>MRLAVELHLAAIVLAAPSSLKDICGWPSLAPGGLFGPPTVRLAQRMLGYALGDPYAVADGNFTSATVAAIEQFQKMANISANVSTPGHLNAGTWPKLVDACLTAPLAESSQLIEAAQDALTFNGFAAPVTGHLDAQTVQALSAFQQARGASEQPPGSADAATWHLLATGCQSGADGGHFWFDAGWPQGNMSVESLSCMREHGFEFATFECWVESSGHAGKFWSGCPQNIANAHAAGFARVGAYMYPGRNGDPTEQTRWLLGNLSEHSVDFEAVMLDVEGGDWAQHSHEENRAFMLAIKIVPLMIVAIQSVLEQAGVRYTVYSGRSWPTYFGDTFTAFKDAPLIYAHYDLVPSFYDAVAAPMYGGWEGYVGKQFWDGQGAEYQLCGTGALDWDWSPKPYW</sequence>
<name>A0A0M0KB99_9EUKA</name>
<dbReference type="Pfam" id="PF01471">
    <property type="entry name" value="PG_binding_1"/>
    <property type="match status" value="1"/>
</dbReference>
<dbReference type="GO" id="GO:0016998">
    <property type="term" value="P:cell wall macromolecule catabolic process"/>
    <property type="evidence" value="ECO:0007669"/>
    <property type="project" value="InterPro"/>
</dbReference>
<dbReference type="Gene3D" id="3.20.20.80">
    <property type="entry name" value="Glycosidases"/>
    <property type="match status" value="1"/>
</dbReference>
<keyword evidence="5" id="KW-0378">Hydrolase</keyword>
<dbReference type="InterPro" id="IPR051595">
    <property type="entry name" value="GH25_Enzymes"/>
</dbReference>
<dbReference type="Proteomes" id="UP000037460">
    <property type="component" value="Unassembled WGS sequence"/>
</dbReference>